<gene>
    <name evidence="1" type="ORF">SPELUC_LOCUS3521</name>
</gene>
<organism evidence="1 2">
    <name type="scientific">Cetraspora pellucida</name>
    <dbReference type="NCBI Taxonomy" id="1433469"/>
    <lineage>
        <taxon>Eukaryota</taxon>
        <taxon>Fungi</taxon>
        <taxon>Fungi incertae sedis</taxon>
        <taxon>Mucoromycota</taxon>
        <taxon>Glomeromycotina</taxon>
        <taxon>Glomeromycetes</taxon>
        <taxon>Diversisporales</taxon>
        <taxon>Gigasporaceae</taxon>
        <taxon>Cetraspora</taxon>
    </lineage>
</organism>
<dbReference type="Proteomes" id="UP000789366">
    <property type="component" value="Unassembled WGS sequence"/>
</dbReference>
<evidence type="ECO:0000313" key="1">
    <source>
        <dbReference type="EMBL" id="CAG8512022.1"/>
    </source>
</evidence>
<protein>
    <submittedName>
        <fullName evidence="1">11521_t:CDS:1</fullName>
    </submittedName>
</protein>
<comment type="caution">
    <text evidence="1">The sequence shown here is derived from an EMBL/GenBank/DDBJ whole genome shotgun (WGS) entry which is preliminary data.</text>
</comment>
<name>A0ACA9L5F6_9GLOM</name>
<reference evidence="1" key="1">
    <citation type="submission" date="2021-06" db="EMBL/GenBank/DDBJ databases">
        <authorList>
            <person name="Kallberg Y."/>
            <person name="Tangrot J."/>
            <person name="Rosling A."/>
        </authorList>
    </citation>
    <scope>NUCLEOTIDE SEQUENCE</scope>
    <source>
        <strain evidence="1">28 12/20/2015</strain>
    </source>
</reference>
<accession>A0ACA9L5F6</accession>
<proteinExistence type="predicted"/>
<keyword evidence="2" id="KW-1185">Reference proteome</keyword>
<sequence length="142" mass="16730">MMSKFCNDEQEIEIHDTLAIETQQALLNELIYLVGGLENVIEIWSVKVDNSITMKHHILLLKNQSHICSCLMVIQQGIVCRHYFKVMLMMDIAKFHIRLIPLRWYYEDINVSNKLFLRADKFYEEKLIEETASPITYLCAFS</sequence>
<dbReference type="EMBL" id="CAJVPW010002729">
    <property type="protein sequence ID" value="CAG8512022.1"/>
    <property type="molecule type" value="Genomic_DNA"/>
</dbReference>
<evidence type="ECO:0000313" key="2">
    <source>
        <dbReference type="Proteomes" id="UP000789366"/>
    </source>
</evidence>